<feature type="transmembrane region" description="Helical" evidence="1">
    <location>
        <begin position="36"/>
        <end position="58"/>
    </location>
</feature>
<accession>A0A8G1R8J7</accession>
<organism evidence="2 3">
    <name type="scientific">Aspergillus piperis CBS 112811</name>
    <dbReference type="NCBI Taxonomy" id="1448313"/>
    <lineage>
        <taxon>Eukaryota</taxon>
        <taxon>Fungi</taxon>
        <taxon>Dikarya</taxon>
        <taxon>Ascomycota</taxon>
        <taxon>Pezizomycotina</taxon>
        <taxon>Eurotiomycetes</taxon>
        <taxon>Eurotiomycetidae</taxon>
        <taxon>Eurotiales</taxon>
        <taxon>Aspergillaceae</taxon>
        <taxon>Aspergillus</taxon>
        <taxon>Aspergillus subgen. Circumdati</taxon>
    </lineage>
</organism>
<proteinExistence type="predicted"/>
<evidence type="ECO:0000256" key="1">
    <source>
        <dbReference type="SAM" id="Phobius"/>
    </source>
</evidence>
<gene>
    <name evidence="2" type="ORF">BO85DRAFT_196993</name>
</gene>
<dbReference type="RefSeq" id="XP_025519386.1">
    <property type="nucleotide sequence ID" value="XM_025654484.1"/>
</dbReference>
<protein>
    <submittedName>
        <fullName evidence="2">Uncharacterized protein</fullName>
    </submittedName>
</protein>
<dbReference type="AlphaFoldDB" id="A0A8G1R8J7"/>
<dbReference type="GeneID" id="37157886"/>
<keyword evidence="1" id="KW-1133">Transmembrane helix</keyword>
<keyword evidence="3" id="KW-1185">Reference proteome</keyword>
<reference evidence="2 3" key="1">
    <citation type="submission" date="2018-02" db="EMBL/GenBank/DDBJ databases">
        <title>The genomes of Aspergillus section Nigri reveals drivers in fungal speciation.</title>
        <authorList>
            <consortium name="DOE Joint Genome Institute"/>
            <person name="Vesth T.C."/>
            <person name="Nybo J."/>
            <person name="Theobald S."/>
            <person name="Brandl J."/>
            <person name="Frisvad J.C."/>
            <person name="Nielsen K.F."/>
            <person name="Lyhne E.K."/>
            <person name="Kogle M.E."/>
            <person name="Kuo A."/>
            <person name="Riley R."/>
            <person name="Clum A."/>
            <person name="Nolan M."/>
            <person name="Lipzen A."/>
            <person name="Salamov A."/>
            <person name="Henrissat B."/>
            <person name="Wiebenga A."/>
            <person name="De vries R.P."/>
            <person name="Grigoriev I.V."/>
            <person name="Mortensen U.H."/>
            <person name="Andersen M.R."/>
            <person name="Baker S.E."/>
        </authorList>
    </citation>
    <scope>NUCLEOTIDE SEQUENCE [LARGE SCALE GENOMIC DNA]</scope>
    <source>
        <strain evidence="2 3">CBS 112811</strain>
    </source>
</reference>
<dbReference type="Proteomes" id="UP000249526">
    <property type="component" value="Unassembled WGS sequence"/>
</dbReference>
<name>A0A8G1R8J7_9EURO</name>
<keyword evidence="1" id="KW-0472">Membrane</keyword>
<sequence length="60" mass="7046">MAFLRRDQGREGVLEAIARRYAFYHLTYTTKRYTLLHSYCCTPLALLCLLHCIIHILATM</sequence>
<dbReference type="EMBL" id="KZ825056">
    <property type="protein sequence ID" value="RAH61464.1"/>
    <property type="molecule type" value="Genomic_DNA"/>
</dbReference>
<evidence type="ECO:0000313" key="2">
    <source>
        <dbReference type="EMBL" id="RAH61464.1"/>
    </source>
</evidence>
<evidence type="ECO:0000313" key="3">
    <source>
        <dbReference type="Proteomes" id="UP000249526"/>
    </source>
</evidence>
<keyword evidence="1" id="KW-0812">Transmembrane</keyword>